<evidence type="ECO:0000313" key="4">
    <source>
        <dbReference type="Proteomes" id="UP000800097"/>
    </source>
</evidence>
<feature type="signal peptide" evidence="2">
    <location>
        <begin position="1"/>
        <end position="21"/>
    </location>
</feature>
<dbReference type="OrthoDB" id="3691291at2759"/>
<dbReference type="Proteomes" id="UP000800097">
    <property type="component" value="Unassembled WGS sequence"/>
</dbReference>
<evidence type="ECO:0000256" key="2">
    <source>
        <dbReference type="SAM" id="SignalP"/>
    </source>
</evidence>
<dbReference type="RefSeq" id="XP_033658061.1">
    <property type="nucleotide sequence ID" value="XM_033797631.1"/>
</dbReference>
<evidence type="ECO:0008006" key="5">
    <source>
        <dbReference type="Google" id="ProtNLM"/>
    </source>
</evidence>
<feature type="compositionally biased region" description="Low complexity" evidence="1">
    <location>
        <begin position="107"/>
        <end position="135"/>
    </location>
</feature>
<proteinExistence type="predicted"/>
<keyword evidence="2" id="KW-0732">Signal</keyword>
<keyword evidence="4" id="KW-1185">Reference proteome</keyword>
<organism evidence="3 4">
    <name type="scientific">Westerdykella ornata</name>
    <dbReference type="NCBI Taxonomy" id="318751"/>
    <lineage>
        <taxon>Eukaryota</taxon>
        <taxon>Fungi</taxon>
        <taxon>Dikarya</taxon>
        <taxon>Ascomycota</taxon>
        <taxon>Pezizomycotina</taxon>
        <taxon>Dothideomycetes</taxon>
        <taxon>Pleosporomycetidae</taxon>
        <taxon>Pleosporales</taxon>
        <taxon>Sporormiaceae</taxon>
        <taxon>Westerdykella</taxon>
    </lineage>
</organism>
<sequence>MRSPFLASAVLLLAQAMPSRGQTRAQLFTVQTSMPSVPVEAPTDLPVPTNPPGSLSDDTMSVGPIEITDSFSVSIPPELSSLLATDSGIMSIPAGETPLSTGDLSNTTRASHTSTPSSSTTPSASTSQSPTSAAALGQTAGRSGSLLVATVSGLSLAVGFAWLLL</sequence>
<feature type="chain" id="PRO_5025623483" description="GPI anchored protein" evidence="2">
    <location>
        <begin position="22"/>
        <end position="165"/>
    </location>
</feature>
<name>A0A6A6JWR8_WESOR</name>
<gene>
    <name evidence="3" type="ORF">EI97DRAFT_430226</name>
</gene>
<reference evidence="3" key="1">
    <citation type="journal article" date="2020" name="Stud. Mycol.">
        <title>101 Dothideomycetes genomes: a test case for predicting lifestyles and emergence of pathogens.</title>
        <authorList>
            <person name="Haridas S."/>
            <person name="Albert R."/>
            <person name="Binder M."/>
            <person name="Bloem J."/>
            <person name="Labutti K."/>
            <person name="Salamov A."/>
            <person name="Andreopoulos B."/>
            <person name="Baker S."/>
            <person name="Barry K."/>
            <person name="Bills G."/>
            <person name="Bluhm B."/>
            <person name="Cannon C."/>
            <person name="Castanera R."/>
            <person name="Culley D."/>
            <person name="Daum C."/>
            <person name="Ezra D."/>
            <person name="Gonzalez J."/>
            <person name="Henrissat B."/>
            <person name="Kuo A."/>
            <person name="Liang C."/>
            <person name="Lipzen A."/>
            <person name="Lutzoni F."/>
            <person name="Magnuson J."/>
            <person name="Mondo S."/>
            <person name="Nolan M."/>
            <person name="Ohm R."/>
            <person name="Pangilinan J."/>
            <person name="Park H.-J."/>
            <person name="Ramirez L."/>
            <person name="Alfaro M."/>
            <person name="Sun H."/>
            <person name="Tritt A."/>
            <person name="Yoshinaga Y."/>
            <person name="Zwiers L.-H."/>
            <person name="Turgeon B."/>
            <person name="Goodwin S."/>
            <person name="Spatafora J."/>
            <person name="Crous P."/>
            <person name="Grigoriev I."/>
        </authorList>
    </citation>
    <scope>NUCLEOTIDE SEQUENCE</scope>
    <source>
        <strain evidence="3">CBS 379.55</strain>
    </source>
</reference>
<dbReference type="GeneID" id="54550806"/>
<evidence type="ECO:0000256" key="1">
    <source>
        <dbReference type="SAM" id="MobiDB-lite"/>
    </source>
</evidence>
<feature type="region of interest" description="Disordered" evidence="1">
    <location>
        <begin position="93"/>
        <end position="136"/>
    </location>
</feature>
<dbReference type="AlphaFoldDB" id="A0A6A6JWR8"/>
<protein>
    <recommendedName>
        <fullName evidence="5">GPI anchored protein</fullName>
    </recommendedName>
</protein>
<evidence type="ECO:0000313" key="3">
    <source>
        <dbReference type="EMBL" id="KAF2280523.1"/>
    </source>
</evidence>
<dbReference type="EMBL" id="ML986485">
    <property type="protein sequence ID" value="KAF2280523.1"/>
    <property type="molecule type" value="Genomic_DNA"/>
</dbReference>
<accession>A0A6A6JWR8</accession>